<comment type="caution">
    <text evidence="1">The sequence shown here is derived from an EMBL/GenBank/DDBJ whole genome shotgun (WGS) entry which is preliminary data.</text>
</comment>
<name>A0ABW1QFX3_9CORY</name>
<dbReference type="RefSeq" id="WP_377002044.1">
    <property type="nucleotide sequence ID" value="NZ_JBHSQE010000009.1"/>
</dbReference>
<dbReference type="Proteomes" id="UP001596244">
    <property type="component" value="Unassembled WGS sequence"/>
</dbReference>
<evidence type="ECO:0000313" key="2">
    <source>
        <dbReference type="Proteomes" id="UP001596244"/>
    </source>
</evidence>
<dbReference type="EMBL" id="JBHSQE010000009">
    <property type="protein sequence ID" value="MFC6147436.1"/>
    <property type="molecule type" value="Genomic_DNA"/>
</dbReference>
<dbReference type="InterPro" id="IPR011990">
    <property type="entry name" value="TPR-like_helical_dom_sf"/>
</dbReference>
<organism evidence="1 2">
    <name type="scientific">Corynebacterium nasicanis</name>
    <dbReference type="NCBI Taxonomy" id="1448267"/>
    <lineage>
        <taxon>Bacteria</taxon>
        <taxon>Bacillati</taxon>
        <taxon>Actinomycetota</taxon>
        <taxon>Actinomycetes</taxon>
        <taxon>Mycobacteriales</taxon>
        <taxon>Corynebacteriaceae</taxon>
        <taxon>Corynebacterium</taxon>
    </lineage>
</organism>
<dbReference type="SUPFAM" id="SSF48452">
    <property type="entry name" value="TPR-like"/>
    <property type="match status" value="1"/>
</dbReference>
<reference evidence="2" key="1">
    <citation type="journal article" date="2019" name="Int. J. Syst. Evol. Microbiol.">
        <title>The Global Catalogue of Microorganisms (GCM) 10K type strain sequencing project: providing services to taxonomists for standard genome sequencing and annotation.</title>
        <authorList>
            <consortium name="The Broad Institute Genomics Platform"/>
            <consortium name="The Broad Institute Genome Sequencing Center for Infectious Disease"/>
            <person name="Wu L."/>
            <person name="Ma J."/>
        </authorList>
    </citation>
    <scope>NUCLEOTIDE SEQUENCE [LARGE SCALE GENOMIC DNA]</scope>
    <source>
        <strain evidence="2">CCUG 51943</strain>
    </source>
</reference>
<evidence type="ECO:0008006" key="3">
    <source>
        <dbReference type="Google" id="ProtNLM"/>
    </source>
</evidence>
<keyword evidence="2" id="KW-1185">Reference proteome</keyword>
<gene>
    <name evidence="1" type="ORF">ACFPUZ_11550</name>
</gene>
<evidence type="ECO:0000313" key="1">
    <source>
        <dbReference type="EMBL" id="MFC6147436.1"/>
    </source>
</evidence>
<accession>A0ABW1QFX3</accession>
<sequence>MSSLKALPEFSAAMERVARLMELGDPRWEPELAAARAVAAALPAEYQGEAEFRLHLADHVVALRDNDLPRARRHLGAALALLAADPSADPTRFGLLDALCAVHLRAENTSAAADTLRLMEALIWRGPQREVILRSREGDVALAAHDYRAAQAAYREAVEAARGHAELAEYLGAALVSLATAQAHAGDADTAERTAAQARAVVCDNANDLAGLHEVDLVVARIRGDLPAQRQAYAAYRRLLAHRGQFVHRVLHDEAAAGRALEEQAAGRHPQAASLYRELAARAGHTTNRALALLRAAAATWDAGEPEEAGALLDEAAEILRDSPHLTLRASVEVYRALFLASLPHVSIPLVRALLPQVQAAAIVLRHLSFQVDSAPARREFADYWAREAIEVCCHLAFEIGDNRGVADMIDLVAATPAVRVAGPSLLVSAPPRTGGLQEAYRVAAADYGVLMS</sequence>
<proteinExistence type="predicted"/>
<protein>
    <recommendedName>
        <fullName evidence="3">Tetratricopeptide repeat protein</fullName>
    </recommendedName>
</protein>
<dbReference type="Gene3D" id="1.25.40.10">
    <property type="entry name" value="Tetratricopeptide repeat domain"/>
    <property type="match status" value="1"/>
</dbReference>